<comment type="caution">
    <text evidence="8">The sequence shown here is derived from an EMBL/GenBank/DDBJ whole genome shotgun (WGS) entry which is preliminary data.</text>
</comment>
<dbReference type="EMBL" id="VYKJ01000018">
    <property type="protein sequence ID" value="KAA8995617.1"/>
    <property type="molecule type" value="Genomic_DNA"/>
</dbReference>
<name>A0A5J5FR68_9GAMM</name>
<evidence type="ECO:0000256" key="2">
    <source>
        <dbReference type="ARBA" id="ARBA00022801"/>
    </source>
</evidence>
<accession>A0A5J5FR68</accession>
<dbReference type="SUPFAM" id="SSF49899">
    <property type="entry name" value="Concanavalin A-like lectins/glucanases"/>
    <property type="match status" value="1"/>
</dbReference>
<evidence type="ECO:0000259" key="6">
    <source>
        <dbReference type="Pfam" id="PF00251"/>
    </source>
</evidence>
<dbReference type="SMART" id="SM00640">
    <property type="entry name" value="Glyco_32"/>
    <property type="match status" value="1"/>
</dbReference>
<dbReference type="CDD" id="cd08996">
    <property type="entry name" value="GH32_FFase"/>
    <property type="match status" value="1"/>
</dbReference>
<dbReference type="Pfam" id="PF08244">
    <property type="entry name" value="Glyco_hydro_32C"/>
    <property type="match status" value="1"/>
</dbReference>
<dbReference type="GO" id="GO:0005985">
    <property type="term" value="P:sucrose metabolic process"/>
    <property type="evidence" value="ECO:0007669"/>
    <property type="project" value="UniProtKB-UniPathway"/>
</dbReference>
<dbReference type="UniPathway" id="UPA00238"/>
<dbReference type="OrthoDB" id="9801455at2"/>
<evidence type="ECO:0000313" key="8">
    <source>
        <dbReference type="EMBL" id="KAA8995617.1"/>
    </source>
</evidence>
<dbReference type="InterPro" id="IPR006232">
    <property type="entry name" value="Suc6P_hydrolase"/>
</dbReference>
<dbReference type="EC" id="3.2.1.26" evidence="4"/>
<protein>
    <recommendedName>
        <fullName evidence="4">Sucrose-6-phosphate hydrolase</fullName>
        <ecNumber evidence="4">3.2.1.26</ecNumber>
    </recommendedName>
    <alternativeName>
        <fullName evidence="5">Invertase</fullName>
    </alternativeName>
</protein>
<keyword evidence="2 4" id="KW-0378">Hydrolase</keyword>
<dbReference type="GO" id="GO:0005737">
    <property type="term" value="C:cytoplasm"/>
    <property type="evidence" value="ECO:0007669"/>
    <property type="project" value="UniProtKB-SubCell"/>
</dbReference>
<dbReference type="Proteomes" id="UP000335415">
    <property type="component" value="Unassembled WGS sequence"/>
</dbReference>
<evidence type="ECO:0000256" key="4">
    <source>
        <dbReference type="RuleBase" id="RU362110"/>
    </source>
</evidence>
<evidence type="ECO:0000256" key="3">
    <source>
        <dbReference type="ARBA" id="ARBA00023295"/>
    </source>
</evidence>
<reference evidence="8 9" key="1">
    <citation type="submission" date="2019-09" db="EMBL/GenBank/DDBJ databases">
        <authorList>
            <person name="Li Y."/>
        </authorList>
    </citation>
    <scope>NUCLEOTIDE SEQUENCE [LARGE SCALE GENOMIC DNA]</scope>
    <source>
        <strain evidence="8 9">L3-3HA</strain>
    </source>
</reference>
<comment type="subcellular location">
    <subcellularLocation>
        <location evidence="5">Cytoplasm</location>
    </subcellularLocation>
</comment>
<organism evidence="8 9">
    <name type="scientific">Affinibrenneria salicis</name>
    <dbReference type="NCBI Taxonomy" id="2590031"/>
    <lineage>
        <taxon>Bacteria</taxon>
        <taxon>Pseudomonadati</taxon>
        <taxon>Pseudomonadota</taxon>
        <taxon>Gammaproteobacteria</taxon>
        <taxon>Enterobacterales</taxon>
        <taxon>Pectobacteriaceae</taxon>
        <taxon>Affinibrenneria</taxon>
    </lineage>
</organism>
<comment type="similarity">
    <text evidence="1 4">Belongs to the glycosyl hydrolase 32 family.</text>
</comment>
<dbReference type="InterPro" id="IPR051214">
    <property type="entry name" value="GH32_Enzymes"/>
</dbReference>
<dbReference type="AlphaFoldDB" id="A0A5J5FR68"/>
<dbReference type="InterPro" id="IPR013320">
    <property type="entry name" value="ConA-like_dom_sf"/>
</dbReference>
<comment type="pathway">
    <text evidence="5">Glycan biosynthesis; sucrose metabolism.</text>
</comment>
<dbReference type="InterPro" id="IPR018053">
    <property type="entry name" value="Glyco_hydro_32_AS"/>
</dbReference>
<sequence length="483" mass="54635">MNELLAKANEHIAATRPLMNMEWYPSWHLAPTAGWMNDPNGLVWYDGMWHAFYQHYPYDAVWGPMHWGHARSRDLIHWEHLPVALAPAGTDDKDGCFSGSAVDNDGELSLIYTGHVHEGDRATDAGLRQVQCLATSRDGVHFTSHGKIIDPPPGIQHFRDPKVWKMGDSWYVVIGLRVDDRGEVRLWRSNDLRAWEPAGLLARSAPGESYMWECPDFFPLGDKWVLLFSPQGMKADGYRNRNLFQSGYLVGSWQPGGEFVIETPFTEIDAGHDFYAPQTMTGPDGRRIMLGWLAMWESIMPEKAHRWAGMLTMPRELTLSADLRIKATPAREIEACRADPHSYQDIRLARDSLPLLTGCEALEVGLSLDLTASDAEKYGLRLGAEQDDEQGLFIYVDNQSRRLVLDRRYPACGISGYRSVPLPDGDTLQLRVFFDRSSVEIFVNDGDISLSSRIYPQAQARHLSLFAQNGGAHFPRVNHWTIR</sequence>
<feature type="domain" description="Glycosyl hydrolase family 32 N-terminal" evidence="6">
    <location>
        <begin position="28"/>
        <end position="321"/>
    </location>
</feature>
<keyword evidence="9" id="KW-1185">Reference proteome</keyword>
<gene>
    <name evidence="8" type="ORF">FJU30_23945</name>
</gene>
<evidence type="ECO:0000256" key="5">
    <source>
        <dbReference type="RuleBase" id="RU365015"/>
    </source>
</evidence>
<dbReference type="InterPro" id="IPR013148">
    <property type="entry name" value="Glyco_hydro_32_N"/>
</dbReference>
<proteinExistence type="inferred from homology"/>
<dbReference type="InterPro" id="IPR023296">
    <property type="entry name" value="Glyco_hydro_beta-prop_sf"/>
</dbReference>
<dbReference type="RefSeq" id="WP_150437476.1">
    <property type="nucleotide sequence ID" value="NZ_VYKJ01000018.1"/>
</dbReference>
<dbReference type="PANTHER" id="PTHR43101:SF1">
    <property type="entry name" value="BETA-FRUCTOSIDASE"/>
    <property type="match status" value="1"/>
</dbReference>
<evidence type="ECO:0000313" key="9">
    <source>
        <dbReference type="Proteomes" id="UP000335415"/>
    </source>
</evidence>
<keyword evidence="5" id="KW-0119">Carbohydrate metabolism</keyword>
<feature type="domain" description="Glycosyl hydrolase family 32 C-terminal" evidence="7">
    <location>
        <begin position="333"/>
        <end position="480"/>
    </location>
</feature>
<dbReference type="SUPFAM" id="SSF75005">
    <property type="entry name" value="Arabinanase/levansucrase/invertase"/>
    <property type="match status" value="1"/>
</dbReference>
<dbReference type="Gene3D" id="2.60.120.560">
    <property type="entry name" value="Exo-inulinase, domain 1"/>
    <property type="match status" value="1"/>
</dbReference>
<dbReference type="InterPro" id="IPR013189">
    <property type="entry name" value="Glyco_hydro_32_C"/>
</dbReference>
<comment type="function">
    <text evidence="5">Enables the bacterium to metabolize sucrose as a sole carbon source.</text>
</comment>
<dbReference type="NCBIfam" id="TIGR01322">
    <property type="entry name" value="scrB_fam"/>
    <property type="match status" value="1"/>
</dbReference>
<comment type="catalytic activity">
    <reaction evidence="4">
        <text>Hydrolysis of terminal non-reducing beta-D-fructofuranoside residues in beta-D-fructofuranosides.</text>
        <dbReference type="EC" id="3.2.1.26"/>
    </reaction>
</comment>
<dbReference type="GO" id="GO:0004564">
    <property type="term" value="F:beta-fructofuranosidase activity"/>
    <property type="evidence" value="ECO:0007669"/>
    <property type="project" value="UniProtKB-EC"/>
</dbReference>
<dbReference type="PROSITE" id="PS00609">
    <property type="entry name" value="GLYCOSYL_HYDROL_F32"/>
    <property type="match status" value="1"/>
</dbReference>
<dbReference type="PANTHER" id="PTHR43101">
    <property type="entry name" value="BETA-FRUCTOSIDASE"/>
    <property type="match status" value="1"/>
</dbReference>
<dbReference type="Pfam" id="PF00251">
    <property type="entry name" value="Glyco_hydro_32N"/>
    <property type="match status" value="1"/>
</dbReference>
<evidence type="ECO:0000259" key="7">
    <source>
        <dbReference type="Pfam" id="PF08244"/>
    </source>
</evidence>
<keyword evidence="5" id="KW-0963">Cytoplasm</keyword>
<dbReference type="InterPro" id="IPR001362">
    <property type="entry name" value="Glyco_hydro_32"/>
</dbReference>
<keyword evidence="3 4" id="KW-0326">Glycosidase</keyword>
<evidence type="ECO:0000256" key="1">
    <source>
        <dbReference type="ARBA" id="ARBA00009902"/>
    </source>
</evidence>
<dbReference type="Gene3D" id="2.115.10.20">
    <property type="entry name" value="Glycosyl hydrolase domain, family 43"/>
    <property type="match status" value="1"/>
</dbReference>